<protein>
    <submittedName>
        <fullName evidence="2">Uncharacterized protein</fullName>
    </submittedName>
</protein>
<dbReference type="Proteomes" id="UP000249218">
    <property type="component" value="Unassembled WGS sequence"/>
</dbReference>
<accession>A0A2W1BGJ1</accession>
<feature type="region of interest" description="Disordered" evidence="1">
    <location>
        <begin position="54"/>
        <end position="82"/>
    </location>
</feature>
<proteinExistence type="predicted"/>
<evidence type="ECO:0000313" key="3">
    <source>
        <dbReference type="Proteomes" id="UP000249218"/>
    </source>
</evidence>
<name>A0A2W1BGJ1_HELAM</name>
<evidence type="ECO:0000256" key="1">
    <source>
        <dbReference type="SAM" id="MobiDB-lite"/>
    </source>
</evidence>
<feature type="region of interest" description="Disordered" evidence="1">
    <location>
        <begin position="1"/>
        <end position="24"/>
    </location>
</feature>
<dbReference type="EMBL" id="KZ150108">
    <property type="protein sequence ID" value="PZC73381.1"/>
    <property type="molecule type" value="Genomic_DNA"/>
</dbReference>
<keyword evidence="3" id="KW-1185">Reference proteome</keyword>
<dbReference type="OrthoDB" id="8191541at2759"/>
<gene>
    <name evidence="2" type="primary">HaOG209633</name>
    <name evidence="2" type="ORF">B5X24_HaOG209633</name>
</gene>
<evidence type="ECO:0000313" key="2">
    <source>
        <dbReference type="EMBL" id="PZC73381.1"/>
    </source>
</evidence>
<dbReference type="AlphaFoldDB" id="A0A2W1BGJ1"/>
<feature type="compositionally biased region" description="Acidic residues" evidence="1">
    <location>
        <begin position="54"/>
        <end position="66"/>
    </location>
</feature>
<reference evidence="2 3" key="1">
    <citation type="journal article" date="2017" name="BMC Biol.">
        <title>Genomic innovations, transcriptional plasticity and gene loss underlying the evolution and divergence of two highly polyphagous and invasive Helicoverpa pest species.</title>
        <authorList>
            <person name="Pearce S.L."/>
            <person name="Clarke D.F."/>
            <person name="East P.D."/>
            <person name="Elfekih S."/>
            <person name="Gordon K.H."/>
            <person name="Jermiin L.S."/>
            <person name="McGaughran A."/>
            <person name="Oakeshott J.G."/>
            <person name="Papanikolaou A."/>
            <person name="Perera O.P."/>
            <person name="Rane R.V."/>
            <person name="Richards S."/>
            <person name="Tay W.T."/>
            <person name="Walsh T.K."/>
            <person name="Anderson A."/>
            <person name="Anderson C.J."/>
            <person name="Asgari S."/>
            <person name="Board P.G."/>
            <person name="Bretschneider A."/>
            <person name="Campbell P.M."/>
            <person name="Chertemps T."/>
            <person name="Christeller J.T."/>
            <person name="Coppin C.W."/>
            <person name="Downes S.J."/>
            <person name="Duan G."/>
            <person name="Farnsworth C.A."/>
            <person name="Good R.T."/>
            <person name="Han L.B."/>
            <person name="Han Y.C."/>
            <person name="Hatje K."/>
            <person name="Horne I."/>
            <person name="Huang Y.P."/>
            <person name="Hughes D.S."/>
            <person name="Jacquin-Joly E."/>
            <person name="James W."/>
            <person name="Jhangiani S."/>
            <person name="Kollmar M."/>
            <person name="Kuwar S.S."/>
            <person name="Li S."/>
            <person name="Liu N.Y."/>
            <person name="Maibeche M.T."/>
            <person name="Miller J.R."/>
            <person name="Montagne N."/>
            <person name="Perry T."/>
            <person name="Qu J."/>
            <person name="Song S.V."/>
            <person name="Sutton G.G."/>
            <person name="Vogel H."/>
            <person name="Walenz B.P."/>
            <person name="Xu W."/>
            <person name="Zhang H.J."/>
            <person name="Zou Z."/>
            <person name="Batterham P."/>
            <person name="Edwards O.R."/>
            <person name="Feyereisen R."/>
            <person name="Gibbs R.A."/>
            <person name="Heckel D.G."/>
            <person name="McGrath A."/>
            <person name="Robin C."/>
            <person name="Scherer S.E."/>
            <person name="Worley K.C."/>
            <person name="Wu Y.D."/>
        </authorList>
    </citation>
    <scope>NUCLEOTIDE SEQUENCE [LARGE SCALE GENOMIC DNA]</scope>
    <source>
        <strain evidence="2">Harm_GR_Male_#8</strain>
        <tissue evidence="2">Whole organism</tissue>
    </source>
</reference>
<organism evidence="2 3">
    <name type="scientific">Helicoverpa armigera</name>
    <name type="common">Cotton bollworm</name>
    <name type="synonym">Heliothis armigera</name>
    <dbReference type="NCBI Taxonomy" id="29058"/>
    <lineage>
        <taxon>Eukaryota</taxon>
        <taxon>Metazoa</taxon>
        <taxon>Ecdysozoa</taxon>
        <taxon>Arthropoda</taxon>
        <taxon>Hexapoda</taxon>
        <taxon>Insecta</taxon>
        <taxon>Pterygota</taxon>
        <taxon>Neoptera</taxon>
        <taxon>Endopterygota</taxon>
        <taxon>Lepidoptera</taxon>
        <taxon>Glossata</taxon>
        <taxon>Ditrysia</taxon>
        <taxon>Noctuoidea</taxon>
        <taxon>Noctuidae</taxon>
        <taxon>Heliothinae</taxon>
        <taxon>Helicoverpa</taxon>
    </lineage>
</organism>
<sequence length="196" mass="22373">MATQSTDSRAPKRDSSGRYTNDDEQIEDWLNEFEEEHEFSDFDDSVEDPNYVEENVQQEENEDLEEQNTQSSESDFNSEDEEPLSFLVCGDQDGTKVRRGDFLLSLARELVLPGLKERVYNDRLPRELRLTITRVLGNDLPPPPPVAQLPGPTGRKLCSICLGRLKRQTRYHCCACKKPICLQCSSPLCQDCNLTL</sequence>